<feature type="non-terminal residue" evidence="2">
    <location>
        <position position="1"/>
    </location>
</feature>
<evidence type="ECO:0000256" key="1">
    <source>
        <dbReference type="SAM" id="MobiDB-lite"/>
    </source>
</evidence>
<organism evidence="2">
    <name type="scientific">Tanacetum cinerariifolium</name>
    <name type="common">Dalmatian daisy</name>
    <name type="synonym">Chrysanthemum cinerariifolium</name>
    <dbReference type="NCBI Taxonomy" id="118510"/>
    <lineage>
        <taxon>Eukaryota</taxon>
        <taxon>Viridiplantae</taxon>
        <taxon>Streptophyta</taxon>
        <taxon>Embryophyta</taxon>
        <taxon>Tracheophyta</taxon>
        <taxon>Spermatophyta</taxon>
        <taxon>Magnoliopsida</taxon>
        <taxon>eudicotyledons</taxon>
        <taxon>Gunneridae</taxon>
        <taxon>Pentapetalae</taxon>
        <taxon>asterids</taxon>
        <taxon>campanulids</taxon>
        <taxon>Asterales</taxon>
        <taxon>Asteraceae</taxon>
        <taxon>Asteroideae</taxon>
        <taxon>Anthemideae</taxon>
        <taxon>Anthemidinae</taxon>
        <taxon>Tanacetum</taxon>
    </lineage>
</organism>
<gene>
    <name evidence="2" type="ORF">Tci_932157</name>
</gene>
<accession>A0A699XQG4</accession>
<sequence>GNQGGDFVPSEVEGHSNPGSQGKTIADDSGDIPSRSVGHPRGSKGPSFLV</sequence>
<comment type="caution">
    <text evidence="2">The sequence shown here is derived from an EMBL/GenBank/DDBJ whole genome shotgun (WGS) entry which is preliminary data.</text>
</comment>
<feature type="region of interest" description="Disordered" evidence="1">
    <location>
        <begin position="1"/>
        <end position="50"/>
    </location>
</feature>
<name>A0A699XQG4_TANCI</name>
<dbReference type="AlphaFoldDB" id="A0A699XQG4"/>
<protein>
    <submittedName>
        <fullName evidence="2">Uncharacterized protein</fullName>
    </submittedName>
</protein>
<dbReference type="EMBL" id="BKCJ011874651">
    <property type="protein sequence ID" value="GFD60188.1"/>
    <property type="molecule type" value="Genomic_DNA"/>
</dbReference>
<evidence type="ECO:0000313" key="2">
    <source>
        <dbReference type="EMBL" id="GFD60188.1"/>
    </source>
</evidence>
<reference evidence="2" key="1">
    <citation type="journal article" date="2019" name="Sci. Rep.">
        <title>Draft genome of Tanacetum cinerariifolium, the natural source of mosquito coil.</title>
        <authorList>
            <person name="Yamashiro T."/>
            <person name="Shiraishi A."/>
            <person name="Satake H."/>
            <person name="Nakayama K."/>
        </authorList>
    </citation>
    <scope>NUCLEOTIDE SEQUENCE</scope>
</reference>
<proteinExistence type="predicted"/>